<feature type="compositionally biased region" description="Polar residues" evidence="5">
    <location>
        <begin position="792"/>
        <end position="802"/>
    </location>
</feature>
<sequence length="802" mass="84990">MSEIPFVTVHQLASWICQKDKVAILDIRSFREYHTSHICASLNVGGNRAFKRRLLANPHVLGKFLSLVVGVSLEKLQSFEKIVLYDQCSAEQPAAYSDDFTHFIISRTNDLFSNTVLLEGGFLGFRAAYPQLCWQHPEKLPDEEFVGVKGDSGLENLLDECLSKVVVDSDTSVSSGQCSSAPTRLPSSSSSCASSSFRHSSDSGIAIVSEILSDVVPVVTRTPVSRVTSAPITRPTMLIASLSFDDVMSSSSRRPSRLRPSTLSLSYSPSSSSTAATDSTLHVHAPKAAPTRSRTFDASSHSHFASSYRLLCPQSTLPVTPPPPRPLSTVSAALSAEAFESPLPTSVLPHLLLGCQADAMSADICAEYGITHVINVSADGEASPHVPAARFLRIPIHDNGKADIVPFFTEAFDFLDLAKLSGGRVLVHCFAGISRSPTLAIAYLMKTEHISFDEAYNRVKAIRPKISPNFNFIGQLTDFQKQLGVRSRTASPSSPPPAASKPTTSSRLALSSSCSQSLPKIVPVEASPTTEVPSNVAPPHISSPVVAAIAGASAKTTAISSPLRPVNTLVRRPTLKVDYTVPVVIGASKKRDRPQYLSLHPSSPSDQSTSTDAAAIVVGRRKRSRFGPLLLPSPSTAIASLDLSSPCEEWRIATLKSASPPPPPPSPRPRRLRISRAVDETRRFSLSAYTEVQKCAFSPLNQYDAPSSDIDSDVDLVGSVGVGGGGGGGGSSSSSASFSASNPTIIGSCGGGGGSLHSPTSASHRWLAGDSCRHQQATAESSCHSSLSSSSNGQHTPSFPIS</sequence>
<accession>A0A5K3F5D2</accession>
<dbReference type="SUPFAM" id="SSF52799">
    <property type="entry name" value="(Phosphotyrosine protein) phosphatases II"/>
    <property type="match status" value="1"/>
</dbReference>
<feature type="compositionally biased region" description="Low complexity" evidence="5">
    <location>
        <begin position="249"/>
        <end position="280"/>
    </location>
</feature>
<dbReference type="GO" id="GO:0043409">
    <property type="term" value="P:negative regulation of MAPK cascade"/>
    <property type="evidence" value="ECO:0007669"/>
    <property type="project" value="TreeGrafter"/>
</dbReference>
<evidence type="ECO:0000256" key="5">
    <source>
        <dbReference type="SAM" id="MobiDB-lite"/>
    </source>
</evidence>
<dbReference type="InterPro" id="IPR000387">
    <property type="entry name" value="Tyr_Pase_dom"/>
</dbReference>
<evidence type="ECO:0000259" key="7">
    <source>
        <dbReference type="PROSITE" id="PS50056"/>
    </source>
</evidence>
<feature type="region of interest" description="Disordered" evidence="5">
    <location>
        <begin position="783"/>
        <end position="802"/>
    </location>
</feature>
<dbReference type="GO" id="GO:0005737">
    <property type="term" value="C:cytoplasm"/>
    <property type="evidence" value="ECO:0007669"/>
    <property type="project" value="TreeGrafter"/>
</dbReference>
<feature type="domain" description="Tyrosine-protein phosphatase" evidence="6">
    <location>
        <begin position="343"/>
        <end position="485"/>
    </location>
</feature>
<feature type="region of interest" description="Disordered" evidence="5">
    <location>
        <begin position="590"/>
        <end position="612"/>
    </location>
</feature>
<dbReference type="InterPro" id="IPR001763">
    <property type="entry name" value="Rhodanese-like_dom"/>
</dbReference>
<feature type="region of interest" description="Disordered" evidence="5">
    <location>
        <begin position="654"/>
        <end position="673"/>
    </location>
</feature>
<dbReference type="PROSITE" id="PS00383">
    <property type="entry name" value="TYR_PHOSPHATASE_1"/>
    <property type="match status" value="1"/>
</dbReference>
<evidence type="ECO:0000256" key="2">
    <source>
        <dbReference type="ARBA" id="ARBA00013064"/>
    </source>
</evidence>
<keyword evidence="3" id="KW-0378">Hydrolase</keyword>
<dbReference type="GO" id="GO:0008330">
    <property type="term" value="F:protein tyrosine/threonine phosphatase activity"/>
    <property type="evidence" value="ECO:0007669"/>
    <property type="project" value="TreeGrafter"/>
</dbReference>
<dbReference type="InterPro" id="IPR016130">
    <property type="entry name" value="Tyr_Pase_AS"/>
</dbReference>
<dbReference type="PANTHER" id="PTHR10159:SF533">
    <property type="entry name" value="TYROSINE-PROTEIN PHOSPHATASE VHP-1"/>
    <property type="match status" value="1"/>
</dbReference>
<dbReference type="InterPro" id="IPR020422">
    <property type="entry name" value="TYR_PHOSPHATASE_DUAL_dom"/>
</dbReference>
<organism evidence="9">
    <name type="scientific">Mesocestoides corti</name>
    <name type="common">Flatworm</name>
    <dbReference type="NCBI Taxonomy" id="53468"/>
    <lineage>
        <taxon>Eukaryota</taxon>
        <taxon>Metazoa</taxon>
        <taxon>Spiralia</taxon>
        <taxon>Lophotrochozoa</taxon>
        <taxon>Platyhelminthes</taxon>
        <taxon>Cestoda</taxon>
        <taxon>Eucestoda</taxon>
        <taxon>Cyclophyllidea</taxon>
        <taxon>Mesocestoididae</taxon>
        <taxon>Mesocestoides</taxon>
    </lineage>
</organism>
<dbReference type="InterPro" id="IPR036873">
    <property type="entry name" value="Rhodanese-like_dom_sf"/>
</dbReference>
<dbReference type="PANTHER" id="PTHR10159">
    <property type="entry name" value="DUAL SPECIFICITY PROTEIN PHOSPHATASE"/>
    <property type="match status" value="1"/>
</dbReference>
<dbReference type="Pfam" id="PF00581">
    <property type="entry name" value="Rhodanese"/>
    <property type="match status" value="1"/>
</dbReference>
<dbReference type="SMART" id="SM00195">
    <property type="entry name" value="DSPc"/>
    <property type="match status" value="1"/>
</dbReference>
<reference evidence="9" key="1">
    <citation type="submission" date="2019-11" db="UniProtKB">
        <authorList>
            <consortium name="WormBaseParasite"/>
        </authorList>
    </citation>
    <scope>IDENTIFICATION</scope>
</reference>
<evidence type="ECO:0000256" key="1">
    <source>
        <dbReference type="ARBA" id="ARBA00008601"/>
    </source>
</evidence>
<evidence type="ECO:0000256" key="4">
    <source>
        <dbReference type="ARBA" id="ARBA00022912"/>
    </source>
</evidence>
<evidence type="ECO:0000259" key="6">
    <source>
        <dbReference type="PROSITE" id="PS50054"/>
    </source>
</evidence>
<dbReference type="Gene3D" id="3.90.190.10">
    <property type="entry name" value="Protein tyrosine phosphatase superfamily"/>
    <property type="match status" value="1"/>
</dbReference>
<comment type="similarity">
    <text evidence="1">Belongs to the protein-tyrosine phosphatase family. Non-receptor class dual specificity subfamily.</text>
</comment>
<dbReference type="WBParaSite" id="MCU_004979-RB">
    <property type="protein sequence ID" value="MCU_004979-RB"/>
    <property type="gene ID" value="MCU_004979"/>
</dbReference>
<evidence type="ECO:0000313" key="9">
    <source>
        <dbReference type="WBParaSite" id="MCU_004979-RB"/>
    </source>
</evidence>
<dbReference type="SUPFAM" id="SSF52821">
    <property type="entry name" value="Rhodanese/Cell cycle control phosphatase"/>
    <property type="match status" value="1"/>
</dbReference>
<dbReference type="PROSITE" id="PS50206">
    <property type="entry name" value="RHODANESE_3"/>
    <property type="match status" value="1"/>
</dbReference>
<dbReference type="PROSITE" id="PS50056">
    <property type="entry name" value="TYR_PHOSPHATASE_2"/>
    <property type="match status" value="1"/>
</dbReference>
<dbReference type="InterPro" id="IPR029021">
    <property type="entry name" value="Prot-tyrosine_phosphatase-like"/>
</dbReference>
<feature type="region of interest" description="Disordered" evidence="5">
    <location>
        <begin position="172"/>
        <end position="192"/>
    </location>
</feature>
<dbReference type="PROSITE" id="PS50054">
    <property type="entry name" value="TYR_PHOSPHATASE_DUAL"/>
    <property type="match status" value="1"/>
</dbReference>
<dbReference type="Pfam" id="PF00782">
    <property type="entry name" value="DSPc"/>
    <property type="match status" value="1"/>
</dbReference>
<keyword evidence="4" id="KW-0904">Protein phosphatase</keyword>
<feature type="region of interest" description="Disordered" evidence="5">
    <location>
        <begin position="484"/>
        <end position="506"/>
    </location>
</feature>
<feature type="region of interest" description="Disordered" evidence="5">
    <location>
        <begin position="751"/>
        <end position="771"/>
    </location>
</feature>
<feature type="domain" description="Rhodanese" evidence="8">
    <location>
        <begin position="18"/>
        <end position="134"/>
    </location>
</feature>
<dbReference type="Gene3D" id="3.40.250.10">
    <property type="entry name" value="Rhodanese-like domain"/>
    <property type="match status" value="1"/>
</dbReference>
<protein>
    <recommendedName>
        <fullName evidence="2">protein-tyrosine-phosphatase</fullName>
        <ecNumber evidence="2">3.1.3.48</ecNumber>
    </recommendedName>
</protein>
<feature type="compositionally biased region" description="Low complexity" evidence="5">
    <location>
        <begin position="597"/>
        <end position="612"/>
    </location>
</feature>
<feature type="domain" description="Tyrosine specific protein phosphatases" evidence="7">
    <location>
        <begin position="405"/>
        <end position="464"/>
    </location>
</feature>
<dbReference type="GO" id="GO:0017017">
    <property type="term" value="F:MAP kinase tyrosine/serine/threonine phosphatase activity"/>
    <property type="evidence" value="ECO:0007669"/>
    <property type="project" value="TreeGrafter"/>
</dbReference>
<dbReference type="EC" id="3.1.3.48" evidence="2"/>
<dbReference type="AlphaFoldDB" id="A0A5K3F5D2"/>
<dbReference type="InterPro" id="IPR000340">
    <property type="entry name" value="Dual-sp_phosphatase_cat-dom"/>
</dbReference>
<evidence type="ECO:0000259" key="8">
    <source>
        <dbReference type="PROSITE" id="PS50206"/>
    </source>
</evidence>
<evidence type="ECO:0000256" key="3">
    <source>
        <dbReference type="ARBA" id="ARBA00022801"/>
    </source>
</evidence>
<name>A0A5K3F5D2_MESCO</name>
<dbReference type="GO" id="GO:0033550">
    <property type="term" value="F:MAP kinase tyrosine phosphatase activity"/>
    <property type="evidence" value="ECO:0007669"/>
    <property type="project" value="TreeGrafter"/>
</dbReference>
<feature type="region of interest" description="Disordered" evidence="5">
    <location>
        <begin position="249"/>
        <end position="295"/>
    </location>
</feature>
<proteinExistence type="inferred from homology"/>